<protein>
    <submittedName>
        <fullName evidence="2">Alpha/beta hydrolase fold protein</fullName>
    </submittedName>
</protein>
<dbReference type="InterPro" id="IPR050471">
    <property type="entry name" value="AB_hydrolase"/>
</dbReference>
<dbReference type="eggNOG" id="COG0596">
    <property type="taxonomic scope" value="Bacteria"/>
</dbReference>
<dbReference type="Gene3D" id="3.40.50.1820">
    <property type="entry name" value="alpha/beta hydrolase"/>
    <property type="match status" value="1"/>
</dbReference>
<name>A1BGT9_CHLPD</name>
<dbReference type="RefSeq" id="WP_011745426.1">
    <property type="nucleotide sequence ID" value="NC_008639.1"/>
</dbReference>
<proteinExistence type="predicted"/>
<dbReference type="PANTHER" id="PTHR43433">
    <property type="entry name" value="HYDROLASE, ALPHA/BETA FOLD FAMILY PROTEIN"/>
    <property type="match status" value="1"/>
</dbReference>
<feature type="domain" description="AB hydrolase-1" evidence="1">
    <location>
        <begin position="34"/>
        <end position="135"/>
    </location>
</feature>
<reference evidence="2 3" key="1">
    <citation type="submission" date="2006-12" db="EMBL/GenBank/DDBJ databases">
        <title>Complete sequence of Chlorobium phaeobacteroides DSM 266.</title>
        <authorList>
            <consortium name="US DOE Joint Genome Institute"/>
            <person name="Copeland A."/>
            <person name="Lucas S."/>
            <person name="Lapidus A."/>
            <person name="Barry K."/>
            <person name="Detter J.C."/>
            <person name="Glavina del Rio T."/>
            <person name="Hammon N."/>
            <person name="Israni S."/>
            <person name="Pitluck S."/>
            <person name="Goltsman E."/>
            <person name="Schmutz J."/>
            <person name="Larimer F."/>
            <person name="Land M."/>
            <person name="Hauser L."/>
            <person name="Mikhailova N."/>
            <person name="Li T."/>
            <person name="Overmann J."/>
            <person name="Bryant D.A."/>
            <person name="Richardson P."/>
        </authorList>
    </citation>
    <scope>NUCLEOTIDE SEQUENCE [LARGE SCALE GENOMIC DNA]</scope>
    <source>
        <strain evidence="2 3">DSM 266</strain>
    </source>
</reference>
<evidence type="ECO:0000313" key="2">
    <source>
        <dbReference type="EMBL" id="ABL65616.1"/>
    </source>
</evidence>
<sequence>MKQIPRSISPEIAASQLQVMDITMNCRVLGSGHPLLMIMGYGSTMNLWESTLLEKLAEHFKVIVFDNRGIGGTQTGTQPFSIGQFAEDSAALLQSLDVEHAHVLGWSMGSLIAQELALRHPSLISKLILYAAHCDAKMFPPSPEVLTMLTDTSGTPEERGMRYISTLFPENWLHGNGQRMKEIFFRPMGTIPEESVGRQAAAIDEWNGTTGKLGEITCPTLLITGSEDKLTVPDNARYMSERIPDAELIIIENGGHGLMFQYPEIFRDSVIGFLG</sequence>
<dbReference type="InterPro" id="IPR000073">
    <property type="entry name" value="AB_hydrolase_1"/>
</dbReference>
<evidence type="ECO:0000313" key="3">
    <source>
        <dbReference type="Proteomes" id="UP000008701"/>
    </source>
</evidence>
<organism evidence="2 3">
    <name type="scientific">Chlorobium phaeobacteroides (strain DSM 266 / SMG 266 / 2430)</name>
    <dbReference type="NCBI Taxonomy" id="290317"/>
    <lineage>
        <taxon>Bacteria</taxon>
        <taxon>Pseudomonadati</taxon>
        <taxon>Chlorobiota</taxon>
        <taxon>Chlorobiia</taxon>
        <taxon>Chlorobiales</taxon>
        <taxon>Chlorobiaceae</taxon>
        <taxon>Chlorobium/Pelodictyon group</taxon>
        <taxon>Chlorobium</taxon>
    </lineage>
</organism>
<dbReference type="OrthoDB" id="9773293at2"/>
<dbReference type="GO" id="GO:0016787">
    <property type="term" value="F:hydrolase activity"/>
    <property type="evidence" value="ECO:0007669"/>
    <property type="project" value="UniProtKB-KW"/>
</dbReference>
<dbReference type="Proteomes" id="UP000008701">
    <property type="component" value="Chromosome"/>
</dbReference>
<accession>A1BGT9</accession>
<dbReference type="SUPFAM" id="SSF53474">
    <property type="entry name" value="alpha/beta-Hydrolases"/>
    <property type="match status" value="1"/>
</dbReference>
<keyword evidence="2" id="KW-0378">Hydrolase</keyword>
<dbReference type="ESTHER" id="chlpd-a1bgt9">
    <property type="family name" value="6_AlphaBeta_hydrolase"/>
</dbReference>
<evidence type="ECO:0000259" key="1">
    <source>
        <dbReference type="Pfam" id="PF00561"/>
    </source>
</evidence>
<keyword evidence="3" id="KW-1185">Reference proteome</keyword>
<dbReference type="KEGG" id="cph:Cpha266_1595"/>
<dbReference type="HOGENOM" id="CLU_020336_50_1_10"/>
<dbReference type="EMBL" id="CP000492">
    <property type="protein sequence ID" value="ABL65616.1"/>
    <property type="molecule type" value="Genomic_DNA"/>
</dbReference>
<dbReference type="Pfam" id="PF00561">
    <property type="entry name" value="Abhydrolase_1"/>
    <property type="match status" value="1"/>
</dbReference>
<dbReference type="PANTHER" id="PTHR43433:SF5">
    <property type="entry name" value="AB HYDROLASE-1 DOMAIN-CONTAINING PROTEIN"/>
    <property type="match status" value="1"/>
</dbReference>
<dbReference type="InterPro" id="IPR029058">
    <property type="entry name" value="AB_hydrolase_fold"/>
</dbReference>
<dbReference type="PRINTS" id="PR00111">
    <property type="entry name" value="ABHYDROLASE"/>
</dbReference>
<dbReference type="AlphaFoldDB" id="A1BGT9"/>
<dbReference type="STRING" id="290317.Cpha266_1595"/>
<gene>
    <name evidence="2" type="ordered locus">Cpha266_1595</name>
</gene>